<dbReference type="PANTHER" id="PTHR13500:SF0">
    <property type="entry name" value="NUCLEOLAR PRE-RIBOSOMAL-ASSOCIATED PROTEIN 1"/>
    <property type="match status" value="1"/>
</dbReference>
<dbReference type="FunFam" id="1.20.1270.220:FF:000001">
    <property type="entry name" value="bromodomain-containing protein 2 isoform X1"/>
    <property type="match status" value="1"/>
</dbReference>
<comment type="caution">
    <text evidence="3">The sequence shown here is derived from an EMBL/GenBank/DDBJ whole genome shotgun (WGS) entry which is preliminary data.</text>
</comment>
<feature type="compositionally biased region" description="Basic and acidic residues" evidence="1">
    <location>
        <begin position="2508"/>
        <end position="2534"/>
    </location>
</feature>
<feature type="region of interest" description="Disordered" evidence="1">
    <location>
        <begin position="2455"/>
        <end position="2479"/>
    </location>
</feature>
<dbReference type="Proteomes" id="UP000838756">
    <property type="component" value="Unassembled WGS sequence"/>
</dbReference>
<protein>
    <submittedName>
        <fullName evidence="3">Jg27031 protein</fullName>
    </submittedName>
</protein>
<feature type="region of interest" description="Disordered" evidence="1">
    <location>
        <begin position="2036"/>
        <end position="2198"/>
    </location>
</feature>
<organism evidence="3 4">
    <name type="scientific">Pararge aegeria aegeria</name>
    <dbReference type="NCBI Taxonomy" id="348720"/>
    <lineage>
        <taxon>Eukaryota</taxon>
        <taxon>Metazoa</taxon>
        <taxon>Ecdysozoa</taxon>
        <taxon>Arthropoda</taxon>
        <taxon>Hexapoda</taxon>
        <taxon>Insecta</taxon>
        <taxon>Pterygota</taxon>
        <taxon>Neoptera</taxon>
        <taxon>Endopterygota</taxon>
        <taxon>Lepidoptera</taxon>
        <taxon>Glossata</taxon>
        <taxon>Ditrysia</taxon>
        <taxon>Papilionoidea</taxon>
        <taxon>Nymphalidae</taxon>
        <taxon>Satyrinae</taxon>
        <taxon>Satyrini</taxon>
        <taxon>Parargina</taxon>
        <taxon>Pararge</taxon>
    </lineage>
</organism>
<evidence type="ECO:0000259" key="2">
    <source>
        <dbReference type="PROSITE" id="PS51525"/>
    </source>
</evidence>
<feature type="compositionally biased region" description="Basic and acidic residues" evidence="1">
    <location>
        <begin position="1"/>
        <end position="28"/>
    </location>
</feature>
<dbReference type="GO" id="GO:0000463">
    <property type="term" value="P:maturation of LSU-rRNA from tricistronic rRNA transcript (SSU-rRNA, 5.8S rRNA, LSU-rRNA)"/>
    <property type="evidence" value="ECO:0007669"/>
    <property type="project" value="TreeGrafter"/>
</dbReference>
<dbReference type="GO" id="GO:0005730">
    <property type="term" value="C:nucleolus"/>
    <property type="evidence" value="ECO:0007669"/>
    <property type="project" value="TreeGrafter"/>
</dbReference>
<reference evidence="3" key="1">
    <citation type="submission" date="2022-03" db="EMBL/GenBank/DDBJ databases">
        <authorList>
            <person name="Lindestad O."/>
        </authorList>
    </citation>
    <scope>NUCLEOTIDE SEQUENCE</scope>
</reference>
<dbReference type="InterPro" id="IPR039844">
    <property type="entry name" value="URB1"/>
</dbReference>
<dbReference type="InterPro" id="IPR031354">
    <property type="entry name" value="BRD4_CDT"/>
</dbReference>
<feature type="compositionally biased region" description="Low complexity" evidence="1">
    <location>
        <begin position="2090"/>
        <end position="2112"/>
    </location>
</feature>
<dbReference type="Pfam" id="PF11707">
    <property type="entry name" value="Npa1"/>
    <property type="match status" value="1"/>
</dbReference>
<evidence type="ECO:0000256" key="1">
    <source>
        <dbReference type="SAM" id="MobiDB-lite"/>
    </source>
</evidence>
<proteinExistence type="predicted"/>
<sequence length="2621" mass="297210">MAKRKYDGESQDNRKRRKSDGNSEHSENNDVLTGQPQNDVDLENDKPKTYKPNLFDIKHFRKELTAKQGLTMALNQFLQVCLQPDSDVDYLLEYLNLGGNSHEILRQISQDNKKNLTLATPAFHIFHLIILKVQSSLPHMIAITEEACRYFLNTFIPTVEIMISENAGPRHRKIILNLLTSMVTLNADIGVEVLNQVPLTPKGLQYIIEKPNYKEKDNVRTAFVHFMTSFLVDGHLPLIKALLEKQGLLSLVIPGLIHDEGSAVLMFLNTLKKNVIENPLISKTLKLRTFSHQVLHNMFKLFTWKGPPASEQSSEAKEDIKTLLSDIILTLFTSHKVGIYFLDNSLGTSDANKNQNLFKALQTLKRPWDNENECETVLEIVYRCPDLHRALINVIEQSFQPQHSPMWKSVIEFVVKLLDKLKPENMIAKLTDLDPVNTANLIRFITMPVSLLKQIKTGIEMDQTVSLYCIKLLVKMLQTLKRYMELLELEDTPARIRELKKKIKYFLPKHMPSQNAIVLLIHQVIQNNNIPASETPNGYRLPKPSNSDSLLSLLEILLLNNYIYPSSFETLSGTFDVKKILDFCMKYGSMPLKYKAVSLCQMMYTSTLLINRPMFKSLFLMILEVYTSEEDDTWIEAKDILQLFFKSTNIFENDEDEIHLLLYALRNCKFTSISLIVEIVEFILNNAGDLSELIQSEGSQSSLDALFNDLMHNKTEVGSAFLAKKIPSTFIIGCIHYIYTNKDAKKNMKSFLNLYVTNLLHSNYSPEITEDFIGDYKIDTRSYIADWTVKPVAITEGTTTDKTLQNISKSIIDNEDIPLTAMFPLIESTEDIDLKIIDDTYKIDPAAVIISTNLFVWAKYLIFCVVRLTDMSLFSIQQQKKVVIYFKTIIALGKKHHMLNVCRDIIQNLLRNAHVLNIYQPIHISKYPSKVLATEFLLQVIDQTQDIVNYLNKKNYILRSYQEKTFKEITKALIKINKRKDINCQHHLVVVLDVIGLSADDDLVIFERILDTNIEILCSKDSEPSLVFELLGVLIEKYSKSTTSEILNDTLKKVMNLYFALLTHKDVTPNLTNIEEPLVEYFENKPHQVLQVTEEDFKNFFYANTVRKSTSQLAFVLLKYNNKLCNEFKNEIDRAEVLSHREITLPLGNALLNHGQFVLDNKDILIKIYEEYKPNIKKFLERPHKVGQVYVNSSKFLTKLVVECMDLQDCEKIFSKSHKFETVELSHIELYHVVFLKLCLYDELKKKEYLINFFLSILNLTVMTIKESKMHILDILSQYISNVIQIIKGNNAILENKEHELKQITDSGIWQNFCKCVLKDSLKVRTRHSDNVIEAKLLSLLSNLVKLFYPSDHEDIVNLFDMVTSHSEFLNVMLSYHSPDIKLYLLEFLFVLISKNKSVMKTQQIPVYLSAYHATRNPCDQLLLSILQFYEANDLPVNEYKPYIWGESAANHYAVRKSRTSSLWAHPTPNQVLNLFERDKIQKTVKLFPVHQKLDYSHQASNACLNEVSVKNFLERIMRNRKIKTNDMEGAIKTLVSRDESRRILAIMKEEDIVTHSHFEEGDTIYDPAFLFPLLSHLLAPGSVASSFRLLRSGLLSVPVMGLSSHCPLMRAAAYHVLHRFHLLLETETRHKNDKLLLTDFISTLRQSLSTAINTPSEGELKNPRLPAIGALYLARALMVCTLPTEPLYKPVNNFLIAKRFVDLTVVPDFLSLFHDSEVDAVKRRQWILDVIKDGTKTIADVNVVFKTMCIKMLMDFYDTIISDRKTKLKILGALNSIIAIPRACEILVEGHGFMSWLHFVVRSTETGCAAILKGVLVIIENMIYSTAFNLFARHCGKFYAEGSLKAESLTEFKIKHDIEYEILSIIYDLLPHVQVLDVEDVVGYVKLYNLITPRCIKFMRKAQIFDIVNKCCEKIHKTESAKFAAARGAPAKKKSSTPTAAPQHHTHHAPPHHAHQDSEDEDLAKPMSYDEKRQLSLDINKLPGDKLGKVVHIIQSREPSLRDSNPDEIEIDFETLKPSTLRELESYVASCLRKKTHRKVSGKSKDEQMAEKKQELEKRLQDVSGQLGTHKKQQPKKEGCKDGLGGGMSSSSSSSDSSNSSSSTDTSSSDSSDSEAGTGSGKPSKKKVKKQANQLPSQTKTVPPVIVSAPPAPAPPVAPVEPPPPADVKPAEVPEPAPSPPPTVKSQPAPPAPTVTPAPAPVIPPIVNVPDSSNVSVLREVESPKPPVKTEPRNGLDKVDASQYIDPIERSLASLERSLQADVPMDVSVGVSESSMRLDEFALPKPAIVPDVAHHTLMAQLGGLTDMTHVSEQIKNEMYVPPHNGFVEKNMQHEREMLRPDINTNVPSMTTSAPATSIFDPVYSAPLAHSVVAQSHQNMNVANVMPPVMKKEEVKPLLTPKPIEDLMGPNVVTNNMTDRVKYEMEKKAADDNKNSNFAQAFKLKQEQNLKNASSWSSLAQAGSPQSIPNLGTNNQIKQKPVMDTFQAFKKQAREKIDRQRALIEQQELRKKEQAERERQRQETERRHPEEEKMSALCRVGVSARKPESAEVSSPSVSPVARGSPPAAPAAPPPAAPDKPPASERERLRQREQERRRREAMAGMIDMNMQSDMMAAFEESL</sequence>
<gene>
    <name evidence="3" type="primary">jg27031</name>
    <name evidence="3" type="ORF">PAEG_LOCUS27374</name>
</gene>
<dbReference type="Pfam" id="PF17105">
    <property type="entry name" value="BRD4_CDT"/>
    <property type="match status" value="1"/>
</dbReference>
<feature type="compositionally biased region" description="Polar residues" evidence="1">
    <location>
        <begin position="2455"/>
        <end position="2478"/>
    </location>
</feature>
<feature type="compositionally biased region" description="Pro residues" evidence="1">
    <location>
        <begin position="2566"/>
        <end position="2580"/>
    </location>
</feature>
<keyword evidence="4" id="KW-1185">Reference proteome</keyword>
<dbReference type="GO" id="GO:0000466">
    <property type="term" value="P:maturation of 5.8S rRNA from tricistronic rRNA transcript (SSU-rRNA, 5.8S rRNA, LSU-rRNA)"/>
    <property type="evidence" value="ECO:0007669"/>
    <property type="project" value="TreeGrafter"/>
</dbReference>
<dbReference type="InterPro" id="IPR038336">
    <property type="entry name" value="NET_sf"/>
</dbReference>
<feature type="compositionally biased region" description="Pro residues" evidence="1">
    <location>
        <begin position="2151"/>
        <end position="2198"/>
    </location>
</feature>
<dbReference type="InterPro" id="IPR021714">
    <property type="entry name" value="URB1_N"/>
</dbReference>
<name>A0A8S4SPK7_9NEOP</name>
<feature type="compositionally biased region" description="Low complexity" evidence="1">
    <location>
        <begin position="2550"/>
        <end position="2565"/>
    </location>
</feature>
<dbReference type="Gene3D" id="1.20.1270.220">
    <property type="match status" value="1"/>
</dbReference>
<dbReference type="EMBL" id="CAKXAJ010026493">
    <property type="protein sequence ID" value="CAH2269085.1"/>
    <property type="molecule type" value="Genomic_DNA"/>
</dbReference>
<dbReference type="Pfam" id="PF16201">
    <property type="entry name" value="NopRA1"/>
    <property type="match status" value="1"/>
</dbReference>
<feature type="compositionally biased region" description="Polar residues" evidence="1">
    <location>
        <begin position="2132"/>
        <end position="2142"/>
    </location>
</feature>
<accession>A0A8S4SPK7</accession>
<feature type="compositionally biased region" description="Basic residues" evidence="1">
    <location>
        <begin position="1945"/>
        <end position="1954"/>
    </location>
</feature>
<evidence type="ECO:0000313" key="3">
    <source>
        <dbReference type="EMBL" id="CAH2269085.1"/>
    </source>
</evidence>
<dbReference type="PROSITE" id="PS51525">
    <property type="entry name" value="NET"/>
    <property type="match status" value="1"/>
</dbReference>
<dbReference type="InterPro" id="IPR027353">
    <property type="entry name" value="NET_dom"/>
</dbReference>
<dbReference type="InterPro" id="IPR032436">
    <property type="entry name" value="URB1_C"/>
</dbReference>
<feature type="region of interest" description="Disordered" evidence="1">
    <location>
        <begin position="1924"/>
        <end position="1965"/>
    </location>
</feature>
<feature type="compositionally biased region" description="Basic and acidic residues" evidence="1">
    <location>
        <begin position="2581"/>
        <end position="2600"/>
    </location>
</feature>
<feature type="region of interest" description="Disordered" evidence="1">
    <location>
        <begin position="2508"/>
        <end position="2621"/>
    </location>
</feature>
<dbReference type="Pfam" id="PF17035">
    <property type="entry name" value="BET"/>
    <property type="match status" value="1"/>
</dbReference>
<feature type="region of interest" description="Disordered" evidence="1">
    <location>
        <begin position="1"/>
        <end position="47"/>
    </location>
</feature>
<feature type="domain" description="NET" evidence="2">
    <location>
        <begin position="1958"/>
        <end position="2040"/>
    </location>
</feature>
<dbReference type="PANTHER" id="PTHR13500">
    <property type="entry name" value="NUCLEOLAR PRERIBOSOMAL-ASSOCIATED PROTEIN 1"/>
    <property type="match status" value="1"/>
</dbReference>
<feature type="compositionally biased region" description="Basic and acidic residues" evidence="1">
    <location>
        <begin position="2044"/>
        <end position="2062"/>
    </location>
</feature>
<feature type="compositionally biased region" description="Polar residues" evidence="1">
    <location>
        <begin position="29"/>
        <end position="38"/>
    </location>
</feature>
<dbReference type="OrthoDB" id="72892at2759"/>
<evidence type="ECO:0000313" key="4">
    <source>
        <dbReference type="Proteomes" id="UP000838756"/>
    </source>
</evidence>